<proteinExistence type="predicted"/>
<comment type="caution">
    <text evidence="1">The sequence shown here is derived from an EMBL/GenBank/DDBJ whole genome shotgun (WGS) entry which is preliminary data.</text>
</comment>
<keyword evidence="2" id="KW-1185">Reference proteome</keyword>
<dbReference type="EMBL" id="QTSX02000217">
    <property type="protein sequence ID" value="KAJ9087668.1"/>
    <property type="molecule type" value="Genomic_DNA"/>
</dbReference>
<protein>
    <submittedName>
        <fullName evidence="1">Uncharacterized protein</fullName>
    </submittedName>
</protein>
<evidence type="ECO:0000313" key="1">
    <source>
        <dbReference type="EMBL" id="KAJ9087668.1"/>
    </source>
</evidence>
<evidence type="ECO:0000313" key="2">
    <source>
        <dbReference type="Proteomes" id="UP001165960"/>
    </source>
</evidence>
<sequence length="462" mass="51221">MYNVFISILIGAGISQELELNSELEATAFNDRLFELEKLARPVREQDRLMFTAGQGRMDGFADDDRRLAMAPRSEGMMFFFSKNKPSTDSGKKKGLFEMFTSSDEDDLDGGKHKKKKGGLFDMFQQNSVQAWEENQDVSDEGAGFNPIVMLINHLVVPVSAKRRALGLRKADAELPLDPQILNSIPINIRRAPLELAEEMQKYAAASSCSPQTLANWSCKENCEGHTAGTVFVKYIQDDQYQTAGYVAVNHNKRYVIVSYRGSSNLMNWLMDANALPVDYSLSEIKNSTSSKPFKVHAGFQKMAGPLLNKTRSSITPLLAEYPDYRLVLTGHSAGGAMATLVATALGGDGTVPWKSIVLITLGMPRVGDVIFCAYLNSHPLTSARITNPTDPVPLLPTQELGFHHPQHEYFISDIKSLKESHTVTTCNSFGMSEDPSCARFDTTMKSMQGHFKYFGFFQTSC</sequence>
<reference evidence="1" key="1">
    <citation type="submission" date="2022-04" db="EMBL/GenBank/DDBJ databases">
        <title>Genome of the entomopathogenic fungus Entomophthora muscae.</title>
        <authorList>
            <person name="Elya C."/>
            <person name="Lovett B.R."/>
            <person name="Lee E."/>
            <person name="Macias A.M."/>
            <person name="Hajek A.E."/>
            <person name="De Bivort B.L."/>
            <person name="Kasson M.T."/>
            <person name="De Fine Licht H.H."/>
            <person name="Stajich J.E."/>
        </authorList>
    </citation>
    <scope>NUCLEOTIDE SEQUENCE</scope>
    <source>
        <strain evidence="1">Berkeley</strain>
    </source>
</reference>
<organism evidence="1 2">
    <name type="scientific">Entomophthora muscae</name>
    <dbReference type="NCBI Taxonomy" id="34485"/>
    <lineage>
        <taxon>Eukaryota</taxon>
        <taxon>Fungi</taxon>
        <taxon>Fungi incertae sedis</taxon>
        <taxon>Zoopagomycota</taxon>
        <taxon>Entomophthoromycotina</taxon>
        <taxon>Entomophthoromycetes</taxon>
        <taxon>Entomophthorales</taxon>
        <taxon>Entomophthoraceae</taxon>
        <taxon>Entomophthora</taxon>
    </lineage>
</organism>
<accession>A0ACC2UKV4</accession>
<dbReference type="Proteomes" id="UP001165960">
    <property type="component" value="Unassembled WGS sequence"/>
</dbReference>
<gene>
    <name evidence="1" type="ORF">DSO57_1030901</name>
</gene>
<name>A0ACC2UKV4_9FUNG</name>